<keyword evidence="3" id="KW-1185">Reference proteome</keyword>
<evidence type="ECO:0000256" key="1">
    <source>
        <dbReference type="SAM" id="MobiDB-lite"/>
    </source>
</evidence>
<accession>A0A830FN60</accession>
<feature type="region of interest" description="Disordered" evidence="1">
    <location>
        <begin position="1"/>
        <end position="20"/>
    </location>
</feature>
<sequence>MLGGRRERSMTRDGSSQGVSFAGVDVSELPLAEVESFVENRGEDAYLERRVSRTYVGRE</sequence>
<dbReference type="EMBL" id="BMPG01000007">
    <property type="protein sequence ID" value="GGL72472.1"/>
    <property type="molecule type" value="Genomic_DNA"/>
</dbReference>
<dbReference type="Proteomes" id="UP000607197">
    <property type="component" value="Unassembled WGS sequence"/>
</dbReference>
<organism evidence="2 3">
    <name type="scientific">Halocalculus aciditolerans</name>
    <dbReference type="NCBI Taxonomy" id="1383812"/>
    <lineage>
        <taxon>Archaea</taxon>
        <taxon>Methanobacteriati</taxon>
        <taxon>Methanobacteriota</taxon>
        <taxon>Stenosarchaea group</taxon>
        <taxon>Halobacteria</taxon>
        <taxon>Halobacteriales</taxon>
        <taxon>Halobacteriaceae</taxon>
        <taxon>Halocalculus</taxon>
    </lineage>
</organism>
<comment type="caution">
    <text evidence="2">The sequence shown here is derived from an EMBL/GenBank/DDBJ whole genome shotgun (WGS) entry which is preliminary data.</text>
</comment>
<feature type="compositionally biased region" description="Basic and acidic residues" evidence="1">
    <location>
        <begin position="1"/>
        <end position="11"/>
    </location>
</feature>
<protein>
    <submittedName>
        <fullName evidence="2">Uncharacterized protein</fullName>
    </submittedName>
</protein>
<evidence type="ECO:0000313" key="3">
    <source>
        <dbReference type="Proteomes" id="UP000607197"/>
    </source>
</evidence>
<dbReference type="AlphaFoldDB" id="A0A830FN60"/>
<name>A0A830FN60_9EURY</name>
<reference evidence="2" key="1">
    <citation type="journal article" date="2014" name="Int. J. Syst. Evol. Microbiol.">
        <title>Complete genome sequence of Corynebacterium casei LMG S-19264T (=DSM 44701T), isolated from a smear-ripened cheese.</title>
        <authorList>
            <consortium name="US DOE Joint Genome Institute (JGI-PGF)"/>
            <person name="Walter F."/>
            <person name="Albersmeier A."/>
            <person name="Kalinowski J."/>
            <person name="Ruckert C."/>
        </authorList>
    </citation>
    <scope>NUCLEOTIDE SEQUENCE</scope>
    <source>
        <strain evidence="2">JCM 19596</strain>
    </source>
</reference>
<evidence type="ECO:0000313" key="2">
    <source>
        <dbReference type="EMBL" id="GGL72472.1"/>
    </source>
</evidence>
<reference evidence="2" key="2">
    <citation type="submission" date="2020-09" db="EMBL/GenBank/DDBJ databases">
        <authorList>
            <person name="Sun Q."/>
            <person name="Ohkuma M."/>
        </authorList>
    </citation>
    <scope>NUCLEOTIDE SEQUENCE</scope>
    <source>
        <strain evidence="2">JCM 19596</strain>
    </source>
</reference>
<proteinExistence type="predicted"/>
<gene>
    <name evidence="2" type="ORF">GCM10009039_33050</name>
</gene>